<reference evidence="9 10" key="1">
    <citation type="submission" date="2016-10" db="EMBL/GenBank/DDBJ databases">
        <authorList>
            <person name="de Groot N.N."/>
        </authorList>
    </citation>
    <scope>NUCLEOTIDE SEQUENCE [LARGE SCALE GENOMIC DNA]</scope>
    <source>
        <strain evidence="9 10">CPCC 100156</strain>
    </source>
</reference>
<keyword evidence="10" id="KW-1185">Reference proteome</keyword>
<feature type="transmembrane region" description="Helical" evidence="7">
    <location>
        <begin position="225"/>
        <end position="243"/>
    </location>
</feature>
<evidence type="ECO:0000256" key="6">
    <source>
        <dbReference type="ARBA" id="ARBA00023136"/>
    </source>
</evidence>
<evidence type="ECO:0000256" key="7">
    <source>
        <dbReference type="RuleBase" id="RU369079"/>
    </source>
</evidence>
<evidence type="ECO:0000313" key="10">
    <source>
        <dbReference type="Proteomes" id="UP000198925"/>
    </source>
</evidence>
<feature type="transmembrane region" description="Helical" evidence="7">
    <location>
        <begin position="60"/>
        <end position="85"/>
    </location>
</feature>
<dbReference type="AlphaFoldDB" id="A0A1G7CVY5"/>
<dbReference type="PANTHER" id="PTHR33362">
    <property type="entry name" value="SIALIC ACID TRAP TRANSPORTER PERMEASE PROTEIN SIAT-RELATED"/>
    <property type="match status" value="1"/>
</dbReference>
<organism evidence="9 10">
    <name type="scientific">Belnapia rosea</name>
    <dbReference type="NCBI Taxonomy" id="938405"/>
    <lineage>
        <taxon>Bacteria</taxon>
        <taxon>Pseudomonadati</taxon>
        <taxon>Pseudomonadota</taxon>
        <taxon>Alphaproteobacteria</taxon>
        <taxon>Acetobacterales</taxon>
        <taxon>Roseomonadaceae</taxon>
        <taxon>Belnapia</taxon>
    </lineage>
</organism>
<feature type="transmembrane region" description="Helical" evidence="7">
    <location>
        <begin position="350"/>
        <end position="373"/>
    </location>
</feature>
<dbReference type="RefSeq" id="WP_090665177.1">
    <property type="nucleotide sequence ID" value="NZ_FMZX01000036.1"/>
</dbReference>
<dbReference type="GO" id="GO:0005886">
    <property type="term" value="C:plasma membrane"/>
    <property type="evidence" value="ECO:0007669"/>
    <property type="project" value="UniProtKB-SubCell"/>
</dbReference>
<comment type="caution">
    <text evidence="7">Lacks conserved residue(s) required for the propagation of feature annotation.</text>
</comment>
<dbReference type="PANTHER" id="PTHR33362:SF5">
    <property type="entry name" value="C4-DICARBOXYLATE TRAP TRANSPORTER LARGE PERMEASE PROTEIN DCTM"/>
    <property type="match status" value="1"/>
</dbReference>
<comment type="subcellular location">
    <subcellularLocation>
        <location evidence="1 7">Cell inner membrane</location>
        <topology evidence="1 7">Multi-pass membrane protein</topology>
    </subcellularLocation>
</comment>
<dbReference type="EMBL" id="FMZX01000036">
    <property type="protein sequence ID" value="SDE43467.1"/>
    <property type="molecule type" value="Genomic_DNA"/>
</dbReference>
<keyword evidence="7" id="KW-0813">Transport</keyword>
<feature type="transmembrane region" description="Helical" evidence="7">
    <location>
        <begin position="321"/>
        <end position="338"/>
    </location>
</feature>
<comment type="similarity">
    <text evidence="7">Belongs to the TRAP transporter large permease family.</text>
</comment>
<dbReference type="InterPro" id="IPR010656">
    <property type="entry name" value="DctM"/>
</dbReference>
<dbReference type="Proteomes" id="UP000198925">
    <property type="component" value="Unassembled WGS sequence"/>
</dbReference>
<feature type="transmembrane region" description="Helical" evidence="7">
    <location>
        <begin position="6"/>
        <end position="39"/>
    </location>
</feature>
<dbReference type="PIRSF" id="PIRSF006066">
    <property type="entry name" value="HI0050"/>
    <property type="match status" value="1"/>
</dbReference>
<keyword evidence="5 7" id="KW-1133">Transmembrane helix</keyword>
<keyword evidence="6 7" id="KW-0472">Membrane</keyword>
<sequence>MTPLQIGFAGLGAVFVLIALRVPIGVALGGVSVVGIAVLRSPQAALGALGALPFEFAAHWSLSAVPMFLLMGAVAYHTGMTGSLFRAARLWLGFLPGGLAVATNFAAAGFAAASGSSMATAAAMGRLAIPEMLRARYEPGLATAVVAASGTLGSLIPPSILMVLYGIFAEQPIGRLLIAGILPGLLTAAVYAAMIILRCWLNPALAPRSEEPAGWAERLAALRQVWPIPVLVLAVIGSLYGGVATPTEAAAVGALAACGIAAAQGRLSRAAMRAAVVEALEGTASIFFIAIGAVLLSRFLALSGMPGFLAGLMGSWAVDPLLVVLGASLIYLFLGCFLDPLGLMLLTLPVLLPMFQALNLDLVWIGVLVIKYLEIGLLTPPVGMNAYVVSGIVGKEVPLPTIFRGLLWFLAAEALITGLLIAYPGISLWLPDLMGR</sequence>
<comment type="function">
    <text evidence="7">Part of the tripartite ATP-independent periplasmic (TRAP) transport system.</text>
</comment>
<keyword evidence="2" id="KW-1003">Cell membrane</keyword>
<dbReference type="GO" id="GO:0022857">
    <property type="term" value="F:transmembrane transporter activity"/>
    <property type="evidence" value="ECO:0007669"/>
    <property type="project" value="UniProtKB-UniRule"/>
</dbReference>
<evidence type="ECO:0000256" key="2">
    <source>
        <dbReference type="ARBA" id="ARBA00022475"/>
    </source>
</evidence>
<evidence type="ECO:0000259" key="8">
    <source>
        <dbReference type="Pfam" id="PF06808"/>
    </source>
</evidence>
<evidence type="ECO:0000256" key="1">
    <source>
        <dbReference type="ARBA" id="ARBA00004429"/>
    </source>
</evidence>
<feature type="transmembrane region" description="Helical" evidence="7">
    <location>
        <begin position="173"/>
        <end position="201"/>
    </location>
</feature>
<dbReference type="InterPro" id="IPR004681">
    <property type="entry name" value="TRAP_DctM"/>
</dbReference>
<feature type="transmembrane region" description="Helical" evidence="7">
    <location>
        <begin position="141"/>
        <end position="167"/>
    </location>
</feature>
<evidence type="ECO:0000256" key="3">
    <source>
        <dbReference type="ARBA" id="ARBA00022519"/>
    </source>
</evidence>
<name>A0A1G7CVY5_9PROT</name>
<protein>
    <recommendedName>
        <fullName evidence="7">TRAP transporter large permease protein</fullName>
    </recommendedName>
</protein>
<feature type="domain" description="TRAP C4-dicarboxylate transport system permease DctM subunit" evidence="8">
    <location>
        <begin position="11"/>
        <end position="423"/>
    </location>
</feature>
<evidence type="ECO:0000256" key="5">
    <source>
        <dbReference type="ARBA" id="ARBA00022989"/>
    </source>
</evidence>
<dbReference type="Pfam" id="PF06808">
    <property type="entry name" value="DctM"/>
    <property type="match status" value="1"/>
</dbReference>
<comment type="subunit">
    <text evidence="7">The complex comprises the extracytoplasmic solute receptor protein and the two transmembrane proteins.</text>
</comment>
<accession>A0A1G7CVY5</accession>
<proteinExistence type="inferred from homology"/>
<keyword evidence="3 7" id="KW-0997">Cell inner membrane</keyword>
<dbReference type="NCBIfam" id="TIGR00786">
    <property type="entry name" value="dctM"/>
    <property type="match status" value="1"/>
</dbReference>
<feature type="transmembrane region" description="Helical" evidence="7">
    <location>
        <begin position="406"/>
        <end position="430"/>
    </location>
</feature>
<feature type="transmembrane region" description="Helical" evidence="7">
    <location>
        <begin position="279"/>
        <end position="301"/>
    </location>
</feature>
<keyword evidence="4 7" id="KW-0812">Transmembrane</keyword>
<evidence type="ECO:0000313" key="9">
    <source>
        <dbReference type="EMBL" id="SDE43467.1"/>
    </source>
</evidence>
<gene>
    <name evidence="9" type="ORF">SAMN04487779_103618</name>
</gene>
<evidence type="ECO:0000256" key="4">
    <source>
        <dbReference type="ARBA" id="ARBA00022692"/>
    </source>
</evidence>